<proteinExistence type="predicted"/>
<gene>
    <name evidence="3" type="ORF">U9M48_003285</name>
</gene>
<dbReference type="PANTHER" id="PTHR35046:SF9">
    <property type="entry name" value="RNA-DIRECTED DNA POLYMERASE"/>
    <property type="match status" value="1"/>
</dbReference>
<feature type="region of interest" description="Disordered" evidence="1">
    <location>
        <begin position="247"/>
        <end position="281"/>
    </location>
</feature>
<sequence length="321" mass="36357">MDFVLGLPQTKRGRDSIFVVVDHFSKMAHFIPCHKSDDAVHIADLFFKEIVRLHDRDAKFLSHFWRTLWNKLGTKLLFSTTCHPQTDGKTEVVNRTLGTMLRAVLKKNLKDRFPELRKSKLMPRADGPFKIIEKINDNVYKLELPPEFGVSPTFNISDLKPYLGEKDELESRMTPIQEGEDDEDITPLDTNNNPPLNVQGPITRARARQLNLEVSSFLNSSSYGYENRLLLNDYIVIRNHGESQGILGEGLGGMEDQQGHTSQEGGPNQLTSGKSKPSWRVQSSYNLVDNQRIRGAKVAGFISLDLKPDRYSPSGVLYESE</sequence>
<dbReference type="GO" id="GO:0003676">
    <property type="term" value="F:nucleic acid binding"/>
    <property type="evidence" value="ECO:0007669"/>
    <property type="project" value="InterPro"/>
</dbReference>
<protein>
    <recommendedName>
        <fullName evidence="2">Tf2-1-like SH3-like domain-containing protein</fullName>
    </recommendedName>
</protein>
<evidence type="ECO:0000313" key="4">
    <source>
        <dbReference type="Proteomes" id="UP001341281"/>
    </source>
</evidence>
<dbReference type="InterPro" id="IPR056924">
    <property type="entry name" value="SH3_Tf2-1"/>
</dbReference>
<dbReference type="SUPFAM" id="SSF53098">
    <property type="entry name" value="Ribonuclease H-like"/>
    <property type="match status" value="1"/>
</dbReference>
<reference evidence="3 4" key="1">
    <citation type="submission" date="2024-02" db="EMBL/GenBank/DDBJ databases">
        <title>High-quality chromosome-scale genome assembly of Pensacola bahiagrass (Paspalum notatum Flugge var. saurae).</title>
        <authorList>
            <person name="Vega J.M."/>
            <person name="Podio M."/>
            <person name="Orjuela J."/>
            <person name="Siena L.A."/>
            <person name="Pessino S.C."/>
            <person name="Combes M.C."/>
            <person name="Mariac C."/>
            <person name="Albertini E."/>
            <person name="Pupilli F."/>
            <person name="Ortiz J.P.A."/>
            <person name="Leblanc O."/>
        </authorList>
    </citation>
    <scope>NUCLEOTIDE SEQUENCE [LARGE SCALE GENOMIC DNA]</scope>
    <source>
        <strain evidence="3">R1</strain>
        <tissue evidence="3">Leaf</tissue>
    </source>
</reference>
<evidence type="ECO:0000259" key="2">
    <source>
        <dbReference type="Pfam" id="PF24626"/>
    </source>
</evidence>
<feature type="compositionally biased region" description="Low complexity" evidence="1">
    <location>
        <begin position="187"/>
        <end position="197"/>
    </location>
</feature>
<dbReference type="InterPro" id="IPR012337">
    <property type="entry name" value="RNaseH-like_sf"/>
</dbReference>
<dbReference type="Proteomes" id="UP001341281">
    <property type="component" value="Chromosome 01"/>
</dbReference>
<dbReference type="EMBL" id="CP144745">
    <property type="protein sequence ID" value="WVZ52202.1"/>
    <property type="molecule type" value="Genomic_DNA"/>
</dbReference>
<feature type="region of interest" description="Disordered" evidence="1">
    <location>
        <begin position="177"/>
        <end position="197"/>
    </location>
</feature>
<dbReference type="PANTHER" id="PTHR35046">
    <property type="entry name" value="ZINC KNUCKLE (CCHC-TYPE) FAMILY PROTEIN"/>
    <property type="match status" value="1"/>
</dbReference>
<keyword evidence="4" id="KW-1185">Reference proteome</keyword>
<dbReference type="Pfam" id="PF24626">
    <property type="entry name" value="SH3_Tf2-1"/>
    <property type="match status" value="1"/>
</dbReference>
<feature type="compositionally biased region" description="Polar residues" evidence="1">
    <location>
        <begin position="259"/>
        <end position="281"/>
    </location>
</feature>
<evidence type="ECO:0000256" key="1">
    <source>
        <dbReference type="SAM" id="MobiDB-lite"/>
    </source>
</evidence>
<feature type="domain" description="Tf2-1-like SH3-like" evidence="2">
    <location>
        <begin position="107"/>
        <end position="162"/>
    </location>
</feature>
<evidence type="ECO:0000313" key="3">
    <source>
        <dbReference type="EMBL" id="WVZ52202.1"/>
    </source>
</evidence>
<dbReference type="AlphaFoldDB" id="A0AAQ3SI31"/>
<dbReference type="InterPro" id="IPR036397">
    <property type="entry name" value="RNaseH_sf"/>
</dbReference>
<organism evidence="3 4">
    <name type="scientific">Paspalum notatum var. saurae</name>
    <dbReference type="NCBI Taxonomy" id="547442"/>
    <lineage>
        <taxon>Eukaryota</taxon>
        <taxon>Viridiplantae</taxon>
        <taxon>Streptophyta</taxon>
        <taxon>Embryophyta</taxon>
        <taxon>Tracheophyta</taxon>
        <taxon>Spermatophyta</taxon>
        <taxon>Magnoliopsida</taxon>
        <taxon>Liliopsida</taxon>
        <taxon>Poales</taxon>
        <taxon>Poaceae</taxon>
        <taxon>PACMAD clade</taxon>
        <taxon>Panicoideae</taxon>
        <taxon>Andropogonodae</taxon>
        <taxon>Paspaleae</taxon>
        <taxon>Paspalinae</taxon>
        <taxon>Paspalum</taxon>
    </lineage>
</organism>
<accession>A0AAQ3SI31</accession>
<dbReference type="Gene3D" id="3.30.420.10">
    <property type="entry name" value="Ribonuclease H-like superfamily/Ribonuclease H"/>
    <property type="match status" value="1"/>
</dbReference>
<name>A0AAQ3SI31_PASNO</name>